<dbReference type="GO" id="GO:0016020">
    <property type="term" value="C:membrane"/>
    <property type="evidence" value="ECO:0007669"/>
    <property type="project" value="UniProtKB-SubCell"/>
</dbReference>
<reference evidence="6 7" key="1">
    <citation type="submission" date="2018-10" db="EMBL/GenBank/DDBJ databases">
        <title>Genomic Encyclopedia of Type Strains, Phase IV (KMG-IV): sequencing the most valuable type-strain genomes for metagenomic binning, comparative biology and taxonomic classification.</title>
        <authorList>
            <person name="Goeker M."/>
        </authorList>
    </citation>
    <scope>NUCLEOTIDE SEQUENCE [LARGE SCALE GENOMIC DNA]</scope>
    <source>
        <strain evidence="6 7">DSM 22653</strain>
    </source>
</reference>
<evidence type="ECO:0000256" key="5">
    <source>
        <dbReference type="ARBA" id="ARBA00023136"/>
    </source>
</evidence>
<keyword evidence="4" id="KW-1133">Transmembrane helix</keyword>
<proteinExistence type="inferred from homology"/>
<evidence type="ECO:0000313" key="7">
    <source>
        <dbReference type="Proteomes" id="UP000267019"/>
    </source>
</evidence>
<dbReference type="PANTHER" id="PTHR34478">
    <property type="entry name" value="PROTEIN LEMA"/>
    <property type="match status" value="1"/>
</dbReference>
<dbReference type="Proteomes" id="UP000267019">
    <property type="component" value="Unassembled WGS sequence"/>
</dbReference>
<comment type="similarity">
    <text evidence="2">Belongs to the LemA family.</text>
</comment>
<dbReference type="OrthoDB" id="9804152at2"/>
<dbReference type="EMBL" id="RBIJ01000001">
    <property type="protein sequence ID" value="RKQ88608.1"/>
    <property type="molecule type" value="Genomic_DNA"/>
</dbReference>
<keyword evidence="7" id="KW-1185">Reference proteome</keyword>
<dbReference type="AlphaFoldDB" id="A0A660L5C1"/>
<dbReference type="Pfam" id="PF04011">
    <property type="entry name" value="LemA"/>
    <property type="match status" value="1"/>
</dbReference>
<dbReference type="InterPro" id="IPR023353">
    <property type="entry name" value="LemA-like_dom_sf"/>
</dbReference>
<evidence type="ECO:0000256" key="3">
    <source>
        <dbReference type="ARBA" id="ARBA00022692"/>
    </source>
</evidence>
<protein>
    <submittedName>
        <fullName evidence="6">LemA protein</fullName>
    </submittedName>
</protein>
<dbReference type="PANTHER" id="PTHR34478:SF2">
    <property type="entry name" value="MEMBRANE PROTEIN"/>
    <property type="match status" value="1"/>
</dbReference>
<comment type="subcellular location">
    <subcellularLocation>
        <location evidence="1">Membrane</location>
        <topology evidence="1">Single-pass membrane protein</topology>
    </subcellularLocation>
</comment>
<dbReference type="SUPFAM" id="SSF140478">
    <property type="entry name" value="LemA-like"/>
    <property type="match status" value="1"/>
</dbReference>
<sequence length="184" mass="21245">MLTALLVLLAIVLFVGLYAAGVYNGLVRYRNWIQESWAQIDVQLKRRHDLIPNLVETVKGYMKYEQETLEKVIAMRNRLVAGSPEERMEADNQLTGALRQLFALAENYPDLKANENFLRLQEELTTTENKIAYARQLYNKTVAEYNIRRETFPANLFAGMFGFARVEPLSIPEGEREAPQVRFD</sequence>
<evidence type="ECO:0000313" key="6">
    <source>
        <dbReference type="EMBL" id="RKQ88608.1"/>
    </source>
</evidence>
<comment type="caution">
    <text evidence="6">The sequence shown here is derived from an EMBL/GenBank/DDBJ whole genome shotgun (WGS) entry which is preliminary data.</text>
</comment>
<keyword evidence="3" id="KW-0812">Transmembrane</keyword>
<gene>
    <name evidence="6" type="ORF">C7438_0247</name>
</gene>
<evidence type="ECO:0000256" key="2">
    <source>
        <dbReference type="ARBA" id="ARBA00008854"/>
    </source>
</evidence>
<name>A0A660L5C1_9BACL</name>
<dbReference type="InterPro" id="IPR007156">
    <property type="entry name" value="MamQ_LemA"/>
</dbReference>
<evidence type="ECO:0000256" key="4">
    <source>
        <dbReference type="ARBA" id="ARBA00022989"/>
    </source>
</evidence>
<organism evidence="6 7">
    <name type="scientific">Brockia lithotrophica</name>
    <dbReference type="NCBI Taxonomy" id="933949"/>
    <lineage>
        <taxon>Bacteria</taxon>
        <taxon>Bacillati</taxon>
        <taxon>Bacillota</taxon>
        <taxon>Bacilli</taxon>
        <taxon>Bacillales</taxon>
        <taxon>Bacillales Family X. Incertae Sedis</taxon>
        <taxon>Brockia</taxon>
    </lineage>
</organism>
<keyword evidence="5" id="KW-0472">Membrane</keyword>
<accession>A0A660L5C1</accession>
<dbReference type="RefSeq" id="WP_121443529.1">
    <property type="nucleotide sequence ID" value="NZ_RBIJ01000001.1"/>
</dbReference>
<dbReference type="Gene3D" id="1.20.1440.20">
    <property type="entry name" value="LemA-like domain"/>
    <property type="match status" value="1"/>
</dbReference>
<evidence type="ECO:0000256" key="1">
    <source>
        <dbReference type="ARBA" id="ARBA00004167"/>
    </source>
</evidence>